<keyword evidence="2" id="KW-0805">Transcription regulation</keyword>
<keyword evidence="8" id="KW-1185">Reference proteome</keyword>
<dbReference type="InterPro" id="IPR031066">
    <property type="entry name" value="bHLH_ALC-like_plant"/>
</dbReference>
<sequence length="260" mass="28845">MVPHCSPADPNLFNNNIRLETDSDNDNIFRSLSDIQSIPFLQQQGSPTTCQFTPLLLCHEESSASSKTKSTETRLIFQDISRGIPGALKTNKLGQNHRRTRSATYERRRRNRIREKLKALGELIPHCHKQDTASLLEAAIDYLKALKLQVEMMSNMGGGALCQASSMSAAHYFCPVMPMDPTSATRMFSTSQYVGALMVPPPSVHPHFQLHPSSLPATAQFRQPFIFSLPLLGAAISTPLSTASSYQGQSTTSRKQKRRL</sequence>
<dbReference type="AlphaFoldDB" id="B9SM08"/>
<keyword evidence="3" id="KW-0238">DNA-binding</keyword>
<evidence type="ECO:0000256" key="4">
    <source>
        <dbReference type="ARBA" id="ARBA00023163"/>
    </source>
</evidence>
<dbReference type="FunCoup" id="B9SM08">
    <property type="interactions" value="36"/>
</dbReference>
<reference evidence="8" key="1">
    <citation type="journal article" date="2010" name="Nat. Biotechnol.">
        <title>Draft genome sequence of the oilseed species Ricinus communis.</title>
        <authorList>
            <person name="Chan A.P."/>
            <person name="Crabtree J."/>
            <person name="Zhao Q."/>
            <person name="Lorenzi H."/>
            <person name="Orvis J."/>
            <person name="Puiu D."/>
            <person name="Melake-Berhan A."/>
            <person name="Jones K.M."/>
            <person name="Redman J."/>
            <person name="Chen G."/>
            <person name="Cahoon E.B."/>
            <person name="Gedil M."/>
            <person name="Stanke M."/>
            <person name="Haas B.J."/>
            <person name="Wortman J.R."/>
            <person name="Fraser-Liggett C.M."/>
            <person name="Ravel J."/>
            <person name="Rabinowicz P.D."/>
        </authorList>
    </citation>
    <scope>NUCLEOTIDE SEQUENCE [LARGE SCALE GENOMIC DNA]</scope>
    <source>
        <strain evidence="8">cv. Hale</strain>
    </source>
</reference>
<keyword evidence="5" id="KW-0539">Nucleus</keyword>
<feature type="domain" description="BHLH" evidence="6">
    <location>
        <begin position="97"/>
        <end position="146"/>
    </location>
</feature>
<dbReference type="PANTHER" id="PTHR45855:SF6">
    <property type="entry name" value="TRANSCRIPTION FACTOR ALC"/>
    <property type="match status" value="1"/>
</dbReference>
<dbReference type="SUPFAM" id="SSF47459">
    <property type="entry name" value="HLH, helix-loop-helix DNA-binding domain"/>
    <property type="match status" value="1"/>
</dbReference>
<dbReference type="PROSITE" id="PS50888">
    <property type="entry name" value="BHLH"/>
    <property type="match status" value="1"/>
</dbReference>
<proteinExistence type="predicted"/>
<dbReference type="InterPro" id="IPR011598">
    <property type="entry name" value="bHLH_dom"/>
</dbReference>
<protein>
    <recommendedName>
        <fullName evidence="6">BHLH domain-containing protein</fullName>
    </recommendedName>
</protein>
<evidence type="ECO:0000256" key="2">
    <source>
        <dbReference type="ARBA" id="ARBA00023015"/>
    </source>
</evidence>
<organism evidence="7 8">
    <name type="scientific">Ricinus communis</name>
    <name type="common">Castor bean</name>
    <dbReference type="NCBI Taxonomy" id="3988"/>
    <lineage>
        <taxon>Eukaryota</taxon>
        <taxon>Viridiplantae</taxon>
        <taxon>Streptophyta</taxon>
        <taxon>Embryophyta</taxon>
        <taxon>Tracheophyta</taxon>
        <taxon>Spermatophyta</taxon>
        <taxon>Magnoliopsida</taxon>
        <taxon>eudicotyledons</taxon>
        <taxon>Gunneridae</taxon>
        <taxon>Pentapetalae</taxon>
        <taxon>rosids</taxon>
        <taxon>fabids</taxon>
        <taxon>Malpighiales</taxon>
        <taxon>Euphorbiaceae</taxon>
        <taxon>Acalyphoideae</taxon>
        <taxon>Acalypheae</taxon>
        <taxon>Ricinus</taxon>
    </lineage>
</organism>
<dbReference type="InParanoid" id="B9SM08"/>
<dbReference type="GO" id="GO:0005634">
    <property type="term" value="C:nucleus"/>
    <property type="evidence" value="ECO:0000318"/>
    <property type="project" value="GO_Central"/>
</dbReference>
<name>B9SM08_RICCO</name>
<evidence type="ECO:0000313" key="7">
    <source>
        <dbReference type="EMBL" id="EEF35399.1"/>
    </source>
</evidence>
<dbReference type="InterPro" id="IPR036638">
    <property type="entry name" value="HLH_DNA-bd_sf"/>
</dbReference>
<dbReference type="STRING" id="3988.B9SM08"/>
<dbReference type="GO" id="GO:0046983">
    <property type="term" value="F:protein dimerization activity"/>
    <property type="evidence" value="ECO:0007669"/>
    <property type="project" value="InterPro"/>
</dbReference>
<accession>B9SM08</accession>
<evidence type="ECO:0000259" key="6">
    <source>
        <dbReference type="PROSITE" id="PS50888"/>
    </source>
</evidence>
<evidence type="ECO:0000256" key="1">
    <source>
        <dbReference type="ARBA" id="ARBA00004123"/>
    </source>
</evidence>
<dbReference type="Proteomes" id="UP000008311">
    <property type="component" value="Unassembled WGS sequence"/>
</dbReference>
<dbReference type="GO" id="GO:0003677">
    <property type="term" value="F:DNA binding"/>
    <property type="evidence" value="ECO:0007669"/>
    <property type="project" value="UniProtKB-KW"/>
</dbReference>
<gene>
    <name evidence="7" type="ORF">RCOM_1311460</name>
</gene>
<dbReference type="SMART" id="SM00353">
    <property type="entry name" value="HLH"/>
    <property type="match status" value="1"/>
</dbReference>
<evidence type="ECO:0000256" key="3">
    <source>
        <dbReference type="ARBA" id="ARBA00023125"/>
    </source>
</evidence>
<keyword evidence="4" id="KW-0804">Transcription</keyword>
<dbReference type="Pfam" id="PF00010">
    <property type="entry name" value="HLH"/>
    <property type="match status" value="1"/>
</dbReference>
<evidence type="ECO:0000256" key="5">
    <source>
        <dbReference type="ARBA" id="ARBA00023242"/>
    </source>
</evidence>
<comment type="subcellular location">
    <subcellularLocation>
        <location evidence="1">Nucleus</location>
    </subcellularLocation>
</comment>
<evidence type="ECO:0000313" key="8">
    <source>
        <dbReference type="Proteomes" id="UP000008311"/>
    </source>
</evidence>
<dbReference type="EMBL" id="EQ974023">
    <property type="protein sequence ID" value="EEF35399.1"/>
    <property type="molecule type" value="Genomic_DNA"/>
</dbReference>
<dbReference type="Gene3D" id="4.10.280.10">
    <property type="entry name" value="Helix-loop-helix DNA-binding domain"/>
    <property type="match status" value="1"/>
</dbReference>
<dbReference type="PANTHER" id="PTHR45855">
    <property type="entry name" value="TRANSCRIPTION FACTOR PIF1-RELATED"/>
    <property type="match status" value="1"/>
</dbReference>